<accession>A0ABY4YAJ2</accession>
<dbReference type="Proteomes" id="UP001057474">
    <property type="component" value="Chromosome"/>
</dbReference>
<evidence type="ECO:0000313" key="2">
    <source>
        <dbReference type="EMBL" id="USQ14673.1"/>
    </source>
</evidence>
<evidence type="ECO:0000313" key="3">
    <source>
        <dbReference type="Proteomes" id="UP001057474"/>
    </source>
</evidence>
<keyword evidence="1" id="KW-0732">Signal</keyword>
<reference evidence="2" key="1">
    <citation type="submission" date="2021-03" db="EMBL/GenBank/DDBJ databases">
        <title>Legionella lytica PCM 2298.</title>
        <authorList>
            <person name="Koper P."/>
        </authorList>
    </citation>
    <scope>NUCLEOTIDE SEQUENCE</scope>
    <source>
        <strain evidence="2">PCM 2298</strain>
    </source>
</reference>
<sequence length="84" mass="8388">MNKIKLTGAALAVGAASMFALAPAFADDTASSAPMVHCKGGNSCKGQSSCKTADNSCKGQNSCKGKGVVKMTKEECEKAGGTAQ</sequence>
<name>A0ABY4YAJ2_9GAMM</name>
<protein>
    <recommendedName>
        <fullName evidence="4">Silver efflux pump</fullName>
    </recommendedName>
</protein>
<feature type="signal peptide" evidence="1">
    <location>
        <begin position="1"/>
        <end position="26"/>
    </location>
</feature>
<organism evidence="2 3">
    <name type="scientific">Legionella lytica</name>
    <dbReference type="NCBI Taxonomy" id="96232"/>
    <lineage>
        <taxon>Bacteria</taxon>
        <taxon>Pseudomonadati</taxon>
        <taxon>Pseudomonadota</taxon>
        <taxon>Gammaproteobacteria</taxon>
        <taxon>Legionellales</taxon>
        <taxon>Legionellaceae</taxon>
        <taxon>Legionella</taxon>
    </lineage>
</organism>
<feature type="chain" id="PRO_5045504077" description="Silver efflux pump" evidence="1">
    <location>
        <begin position="27"/>
        <end position="84"/>
    </location>
</feature>
<evidence type="ECO:0008006" key="4">
    <source>
        <dbReference type="Google" id="ProtNLM"/>
    </source>
</evidence>
<proteinExistence type="predicted"/>
<evidence type="ECO:0000256" key="1">
    <source>
        <dbReference type="SAM" id="SignalP"/>
    </source>
</evidence>
<dbReference type="EMBL" id="CP071527">
    <property type="protein sequence ID" value="USQ14673.1"/>
    <property type="molecule type" value="Genomic_DNA"/>
</dbReference>
<dbReference type="RefSeq" id="WP_252581307.1">
    <property type="nucleotide sequence ID" value="NZ_CP071527.1"/>
</dbReference>
<gene>
    <name evidence="2" type="ORF">J2N86_05050</name>
</gene>
<keyword evidence="3" id="KW-1185">Reference proteome</keyword>